<comment type="similarity">
    <text evidence="2 6">Belongs to the Mediator complex subunit 4 family.</text>
</comment>
<reference evidence="8" key="1">
    <citation type="submission" date="2006-10" db="EMBL/GenBank/DDBJ databases">
        <authorList>
            <person name="Amadeo P."/>
            <person name="Zhao Q."/>
            <person name="Wortman J."/>
            <person name="Fraser-Liggett C."/>
            <person name="Carlton J."/>
        </authorList>
    </citation>
    <scope>NUCLEOTIDE SEQUENCE</scope>
    <source>
        <strain evidence="8">G3</strain>
    </source>
</reference>
<dbReference type="InterPro" id="IPR019258">
    <property type="entry name" value="Mediator_Med4"/>
</dbReference>
<dbReference type="GO" id="GO:0003712">
    <property type="term" value="F:transcription coregulator activity"/>
    <property type="evidence" value="ECO:0007669"/>
    <property type="project" value="InterPro"/>
</dbReference>
<evidence type="ECO:0000256" key="2">
    <source>
        <dbReference type="ARBA" id="ARBA00009626"/>
    </source>
</evidence>
<keyword evidence="6" id="KW-0010">Activator</keyword>
<evidence type="ECO:0000256" key="6">
    <source>
        <dbReference type="RuleBase" id="RU364141"/>
    </source>
</evidence>
<dbReference type="GO" id="GO:0016592">
    <property type="term" value="C:mediator complex"/>
    <property type="evidence" value="ECO:0007669"/>
    <property type="project" value="InterPro"/>
</dbReference>
<evidence type="ECO:0000313" key="8">
    <source>
        <dbReference type="EMBL" id="EAY21083.1"/>
    </source>
</evidence>
<dbReference type="VEuPathDB" id="TrichDB:TVAG_282530"/>
<comment type="subcellular location">
    <subcellularLocation>
        <location evidence="1 6">Nucleus</location>
    </subcellularLocation>
</comment>
<dbReference type="InParanoid" id="A2DEF6"/>
<evidence type="ECO:0000256" key="5">
    <source>
        <dbReference type="ARBA" id="ARBA00023242"/>
    </source>
</evidence>
<feature type="coiled-coil region" evidence="7">
    <location>
        <begin position="58"/>
        <end position="95"/>
    </location>
</feature>
<keyword evidence="9" id="KW-1185">Reference proteome</keyword>
<dbReference type="KEGG" id="tva:5466631"/>
<comment type="subunit">
    <text evidence="6">Component of the Mediator complex.</text>
</comment>
<reference evidence="8" key="2">
    <citation type="journal article" date="2007" name="Science">
        <title>Draft genome sequence of the sexually transmitted pathogen Trichomonas vaginalis.</title>
        <authorList>
            <person name="Carlton J.M."/>
            <person name="Hirt R.P."/>
            <person name="Silva J.C."/>
            <person name="Delcher A.L."/>
            <person name="Schatz M."/>
            <person name="Zhao Q."/>
            <person name="Wortman J.R."/>
            <person name="Bidwell S.L."/>
            <person name="Alsmark U.C.M."/>
            <person name="Besteiro S."/>
            <person name="Sicheritz-Ponten T."/>
            <person name="Noel C.J."/>
            <person name="Dacks J.B."/>
            <person name="Foster P.G."/>
            <person name="Simillion C."/>
            <person name="Van de Peer Y."/>
            <person name="Miranda-Saavedra D."/>
            <person name="Barton G.J."/>
            <person name="Westrop G.D."/>
            <person name="Mueller S."/>
            <person name="Dessi D."/>
            <person name="Fiori P.L."/>
            <person name="Ren Q."/>
            <person name="Paulsen I."/>
            <person name="Zhang H."/>
            <person name="Bastida-Corcuera F.D."/>
            <person name="Simoes-Barbosa A."/>
            <person name="Brown M.T."/>
            <person name="Hayes R.D."/>
            <person name="Mukherjee M."/>
            <person name="Okumura C.Y."/>
            <person name="Schneider R."/>
            <person name="Smith A.J."/>
            <person name="Vanacova S."/>
            <person name="Villalvazo M."/>
            <person name="Haas B.J."/>
            <person name="Pertea M."/>
            <person name="Feldblyum T.V."/>
            <person name="Utterback T.R."/>
            <person name="Shu C.L."/>
            <person name="Osoegawa K."/>
            <person name="de Jong P.J."/>
            <person name="Hrdy I."/>
            <person name="Horvathova L."/>
            <person name="Zubacova Z."/>
            <person name="Dolezal P."/>
            <person name="Malik S.B."/>
            <person name="Logsdon J.M. Jr."/>
            <person name="Henze K."/>
            <person name="Gupta A."/>
            <person name="Wang C.C."/>
            <person name="Dunne R.L."/>
            <person name="Upcroft J.A."/>
            <person name="Upcroft P."/>
            <person name="White O."/>
            <person name="Salzberg S.L."/>
            <person name="Tang P."/>
            <person name="Chiu C.-H."/>
            <person name="Lee Y.-S."/>
            <person name="Embley T.M."/>
            <person name="Coombs G.H."/>
            <person name="Mottram J.C."/>
            <person name="Tachezy J."/>
            <person name="Fraser-Liggett C.M."/>
            <person name="Johnson P.J."/>
        </authorList>
    </citation>
    <scope>NUCLEOTIDE SEQUENCE [LARGE SCALE GENOMIC DNA]</scope>
    <source>
        <strain evidence="8">G3</strain>
    </source>
</reference>
<comment type="function">
    <text evidence="6">Component of the Mediator complex, a coactivator involved in the regulated transcription of nearly all RNA polymerase II-dependent genes. Mediator functions as a bridge to convey information from gene-specific regulatory proteins to the basal RNA polymerase II transcription machinery. Mediator is recruited to promoters by direct interactions with regulatory proteins and serves as a scaffold for the assembly of a functional preinitiation complex with RNA polymerase II and the general transcription factors.</text>
</comment>
<dbReference type="Proteomes" id="UP000001542">
    <property type="component" value="Unassembled WGS sequence"/>
</dbReference>
<dbReference type="SMR" id="A2DEF6"/>
<dbReference type="AlphaFoldDB" id="A2DEF6"/>
<dbReference type="VEuPathDB" id="TrichDB:TVAGG3_0028790"/>
<keyword evidence="7" id="KW-0175">Coiled coil</keyword>
<dbReference type="Pfam" id="PF10018">
    <property type="entry name" value="Med4"/>
    <property type="match status" value="1"/>
</dbReference>
<sequence>MSKQMPLLAELSNCLSAYTESLERILKCIEHACDVNHKKHDSPVILQVQDLLSIDAELKRHLLRMDEWSERRQKIEELEKTLSTLSMRVNDFAKNLSAAQTSLQGCLATAQKIQRSVQHQELPTVSDILMSAKNISKAASGAPAHRGEFPWMPQYNVMNQATIFKDSLQLEAPTITTESTNVEKLKLNRSLGEDESD</sequence>
<protein>
    <recommendedName>
        <fullName evidence="6">Mediator of RNA polymerase II transcription subunit 4</fullName>
    </recommendedName>
    <alternativeName>
        <fullName evidence="6">Mediator complex subunit 4</fullName>
    </alternativeName>
</protein>
<keyword evidence="5 6" id="KW-0539">Nucleus</keyword>
<keyword evidence="3 6" id="KW-0805">Transcription regulation</keyword>
<organism evidence="8 9">
    <name type="scientific">Trichomonas vaginalis (strain ATCC PRA-98 / G3)</name>
    <dbReference type="NCBI Taxonomy" id="412133"/>
    <lineage>
        <taxon>Eukaryota</taxon>
        <taxon>Metamonada</taxon>
        <taxon>Parabasalia</taxon>
        <taxon>Trichomonadida</taxon>
        <taxon>Trichomonadidae</taxon>
        <taxon>Trichomonas</taxon>
    </lineage>
</organism>
<evidence type="ECO:0000256" key="4">
    <source>
        <dbReference type="ARBA" id="ARBA00023163"/>
    </source>
</evidence>
<keyword evidence="4 6" id="KW-0804">Transcription</keyword>
<evidence type="ECO:0000256" key="7">
    <source>
        <dbReference type="SAM" id="Coils"/>
    </source>
</evidence>
<dbReference type="GO" id="GO:0006357">
    <property type="term" value="P:regulation of transcription by RNA polymerase II"/>
    <property type="evidence" value="ECO:0007669"/>
    <property type="project" value="InterPro"/>
</dbReference>
<dbReference type="EMBL" id="DS113192">
    <property type="protein sequence ID" value="EAY21083.1"/>
    <property type="molecule type" value="Genomic_DNA"/>
</dbReference>
<dbReference type="RefSeq" id="XP_001582069.1">
    <property type="nucleotide sequence ID" value="XM_001582019.1"/>
</dbReference>
<evidence type="ECO:0000313" key="9">
    <source>
        <dbReference type="Proteomes" id="UP000001542"/>
    </source>
</evidence>
<accession>A2DEF6</accession>
<name>A2DEF6_TRIV3</name>
<proteinExistence type="inferred from homology"/>
<evidence type="ECO:0000256" key="1">
    <source>
        <dbReference type="ARBA" id="ARBA00004123"/>
    </source>
</evidence>
<dbReference type="OrthoDB" id="10264222at2759"/>
<evidence type="ECO:0000256" key="3">
    <source>
        <dbReference type="ARBA" id="ARBA00023015"/>
    </source>
</evidence>
<gene>
    <name evidence="6" type="primary">MED4</name>
    <name evidence="8" type="ORF">TVAG_282530</name>
</gene>